<dbReference type="PANTHER" id="PTHR37694">
    <property type="entry name" value="SLR8022 PROTEIN"/>
    <property type="match status" value="1"/>
</dbReference>
<reference evidence="2" key="1">
    <citation type="journal article" date="2023" name="J. Hazard. Mater.">
        <title>Anaerobic biodegradation of pyrene and benzo[a]pyrene by a new sulfate-reducing Desulforamulus aquiferis strain DSA.</title>
        <authorList>
            <person name="Zhang Z."/>
            <person name="Sun J."/>
            <person name="Gong X."/>
            <person name="Wang C."/>
            <person name="Wang H."/>
        </authorList>
    </citation>
    <scope>NUCLEOTIDE SEQUENCE</scope>
    <source>
        <strain evidence="2">DSA</strain>
    </source>
</reference>
<reference evidence="2" key="2">
    <citation type="submission" date="2023-03" db="EMBL/GenBank/DDBJ databases">
        <authorList>
            <person name="Zhang Z."/>
        </authorList>
    </citation>
    <scope>NUCLEOTIDE SEQUENCE</scope>
    <source>
        <strain evidence="2">DSA</strain>
    </source>
</reference>
<organism evidence="2 3">
    <name type="scientific">Desulforamulus aquiferis</name>
    <dbReference type="NCBI Taxonomy" id="1397668"/>
    <lineage>
        <taxon>Bacteria</taxon>
        <taxon>Bacillati</taxon>
        <taxon>Bacillota</taxon>
        <taxon>Clostridia</taxon>
        <taxon>Eubacteriales</taxon>
        <taxon>Peptococcaceae</taxon>
        <taxon>Desulforamulus</taxon>
    </lineage>
</organism>
<sequence length="115" mass="12735">MDQQHFIKNIDFAKVLELASLVDYQDGRVVSRTLAQGKPLSLTLFAFDKNEEISSHSAPGDAMVYILDGEAEVTIGNEKFQLKAGETIVMPANIPHGLVANERFKMLLIVVFSLK</sequence>
<name>A0AAW7ZAK9_9FIRM</name>
<protein>
    <submittedName>
        <fullName evidence="2">Cupin domain-containing protein</fullName>
    </submittedName>
</protein>
<dbReference type="SUPFAM" id="SSF51182">
    <property type="entry name" value="RmlC-like cupins"/>
    <property type="match status" value="1"/>
</dbReference>
<evidence type="ECO:0000259" key="1">
    <source>
        <dbReference type="Pfam" id="PF07883"/>
    </source>
</evidence>
<evidence type="ECO:0000313" key="2">
    <source>
        <dbReference type="EMBL" id="MDO7786707.1"/>
    </source>
</evidence>
<gene>
    <name evidence="2" type="ORF">P6N53_05655</name>
</gene>
<dbReference type="PANTHER" id="PTHR37694:SF1">
    <property type="entry name" value="SLR8022 PROTEIN"/>
    <property type="match status" value="1"/>
</dbReference>
<accession>A0AAW7ZAK9</accession>
<dbReference type="InterPro" id="IPR014710">
    <property type="entry name" value="RmlC-like_jellyroll"/>
</dbReference>
<feature type="domain" description="Cupin type-2" evidence="1">
    <location>
        <begin position="44"/>
        <end position="111"/>
    </location>
</feature>
<dbReference type="InterPro" id="IPR011051">
    <property type="entry name" value="RmlC_Cupin_sf"/>
</dbReference>
<proteinExistence type="predicted"/>
<evidence type="ECO:0000313" key="3">
    <source>
        <dbReference type="Proteomes" id="UP001172911"/>
    </source>
</evidence>
<dbReference type="AlphaFoldDB" id="A0AAW7ZAK9"/>
<dbReference type="RefSeq" id="WP_304541789.1">
    <property type="nucleotide sequence ID" value="NZ_JARPTC010000007.1"/>
</dbReference>
<dbReference type="Proteomes" id="UP001172911">
    <property type="component" value="Unassembled WGS sequence"/>
</dbReference>
<keyword evidence="3" id="KW-1185">Reference proteome</keyword>
<dbReference type="CDD" id="cd02230">
    <property type="entry name" value="cupin_HP0902-like"/>
    <property type="match status" value="1"/>
</dbReference>
<dbReference type="EMBL" id="JARPTC010000007">
    <property type="protein sequence ID" value="MDO7786707.1"/>
    <property type="molecule type" value="Genomic_DNA"/>
</dbReference>
<dbReference type="Gene3D" id="2.60.120.10">
    <property type="entry name" value="Jelly Rolls"/>
    <property type="match status" value="1"/>
</dbReference>
<dbReference type="InterPro" id="IPR013096">
    <property type="entry name" value="Cupin_2"/>
</dbReference>
<comment type="caution">
    <text evidence="2">The sequence shown here is derived from an EMBL/GenBank/DDBJ whole genome shotgun (WGS) entry which is preliminary data.</text>
</comment>
<dbReference type="Pfam" id="PF07883">
    <property type="entry name" value="Cupin_2"/>
    <property type="match status" value="1"/>
</dbReference>